<dbReference type="Proteomes" id="UP001148313">
    <property type="component" value="Unassembled WGS sequence"/>
</dbReference>
<dbReference type="PIRSF" id="PIRSF017082">
    <property type="entry name" value="YflP"/>
    <property type="match status" value="1"/>
</dbReference>
<keyword evidence="3" id="KW-1185">Reference proteome</keyword>
<protein>
    <submittedName>
        <fullName evidence="2">Tripartite tricarboxylate transporter substrate binding protein</fullName>
    </submittedName>
</protein>
<evidence type="ECO:0000256" key="1">
    <source>
        <dbReference type="ARBA" id="ARBA00006987"/>
    </source>
</evidence>
<sequence length="371" mass="39333">MAKTKGNAIAAIDRRTFLAGSAATMAALSITIPAGKARAAGYPERAITLVVMYGAGGGTDTIMRKLAEEMANSRGWKINVINKPGAVGGVATQYVHGQASDGYTVLGGANYNKFVRVMGHVDFVPWDEWVFFQAATANASWSVPVDSPFKTFDDVVAAAKADPGKITISTSGTGGLWHELALIVGSFADISLKYVPYKGGKAATLAGLQGEVDIAGGGVHEHVDLVRAGKLRCLQQTSTADIDLGDGKVMPTIGGPLPAIKPFLPIGGTYNFIMKRDTPTEVLEEVSKAFVEAANSDGFQDMVKSKFFQTDIRTGEEADKRAALLEVVTVDTFNKFSDQIGADVVTAEDLGLPKPADFEAWWPPAGYKPRI</sequence>
<dbReference type="CDD" id="cd07012">
    <property type="entry name" value="PBP2_Bug_TTT"/>
    <property type="match status" value="1"/>
</dbReference>
<dbReference type="PANTHER" id="PTHR42928:SF5">
    <property type="entry name" value="BLR1237 PROTEIN"/>
    <property type="match status" value="1"/>
</dbReference>
<dbReference type="PANTHER" id="PTHR42928">
    <property type="entry name" value="TRICARBOXYLATE-BINDING PROTEIN"/>
    <property type="match status" value="1"/>
</dbReference>
<organism evidence="2 3">
    <name type="scientific">Hoeflea poritis</name>
    <dbReference type="NCBI Taxonomy" id="2993659"/>
    <lineage>
        <taxon>Bacteria</taxon>
        <taxon>Pseudomonadati</taxon>
        <taxon>Pseudomonadota</taxon>
        <taxon>Alphaproteobacteria</taxon>
        <taxon>Hyphomicrobiales</taxon>
        <taxon>Rhizobiaceae</taxon>
        <taxon>Hoeflea</taxon>
    </lineage>
</organism>
<dbReference type="InterPro" id="IPR005064">
    <property type="entry name" value="BUG"/>
</dbReference>
<comment type="similarity">
    <text evidence="1">Belongs to the UPF0065 (bug) family.</text>
</comment>
<dbReference type="EMBL" id="JAPJZH010000002">
    <property type="protein sequence ID" value="MDA4844451.1"/>
    <property type="molecule type" value="Genomic_DNA"/>
</dbReference>
<evidence type="ECO:0000313" key="2">
    <source>
        <dbReference type="EMBL" id="MDA4844451.1"/>
    </source>
</evidence>
<accession>A0ABT4VID8</accession>
<comment type="caution">
    <text evidence="2">The sequence shown here is derived from an EMBL/GenBank/DDBJ whole genome shotgun (WGS) entry which is preliminary data.</text>
</comment>
<dbReference type="RefSeq" id="WP_271087981.1">
    <property type="nucleotide sequence ID" value="NZ_JAPJZH010000002.1"/>
</dbReference>
<dbReference type="InterPro" id="IPR006311">
    <property type="entry name" value="TAT_signal"/>
</dbReference>
<evidence type="ECO:0000313" key="3">
    <source>
        <dbReference type="Proteomes" id="UP001148313"/>
    </source>
</evidence>
<dbReference type="PROSITE" id="PS51318">
    <property type="entry name" value="TAT"/>
    <property type="match status" value="1"/>
</dbReference>
<name>A0ABT4VID8_9HYPH</name>
<gene>
    <name evidence="2" type="ORF">OOZ53_03775</name>
</gene>
<proteinExistence type="inferred from homology"/>
<dbReference type="Gene3D" id="3.40.190.150">
    <property type="entry name" value="Bordetella uptake gene, domain 1"/>
    <property type="match status" value="1"/>
</dbReference>
<dbReference type="Gene3D" id="3.40.190.10">
    <property type="entry name" value="Periplasmic binding protein-like II"/>
    <property type="match status" value="1"/>
</dbReference>
<dbReference type="InterPro" id="IPR042100">
    <property type="entry name" value="Bug_dom1"/>
</dbReference>
<reference evidence="2" key="1">
    <citation type="submission" date="2022-11" db="EMBL/GenBank/DDBJ databases">
        <title>Hoeflea poritis sp. nov., isolated from scleractinian coral Porites lutea.</title>
        <authorList>
            <person name="Zhang G."/>
            <person name="Wei Q."/>
            <person name="Cai L."/>
        </authorList>
    </citation>
    <scope>NUCLEOTIDE SEQUENCE</scope>
    <source>
        <strain evidence="2">E7-10</strain>
    </source>
</reference>
<dbReference type="Pfam" id="PF03401">
    <property type="entry name" value="TctC"/>
    <property type="match status" value="1"/>
</dbReference>